<protein>
    <submittedName>
        <fullName evidence="2">Uncharacterized protein</fullName>
    </submittedName>
</protein>
<sequence length="73" mass="8500">MDAMTFLWLNQHIGRYEQMIVTLFKAAGNTISDFEAHPPTLTTDLQVRTRKFDPHKQHKRRTVATDSRPATLF</sequence>
<gene>
    <name evidence="2" type="ORF">HDF14_005410</name>
</gene>
<dbReference type="AlphaFoldDB" id="A0A9X0U6N3"/>
<dbReference type="EMBL" id="JACHEB010000018">
    <property type="protein sequence ID" value="MBB5331761.1"/>
    <property type="molecule type" value="Genomic_DNA"/>
</dbReference>
<feature type="region of interest" description="Disordered" evidence="1">
    <location>
        <begin position="51"/>
        <end position="73"/>
    </location>
</feature>
<name>A0A9X0U6N3_9BACT</name>
<organism evidence="2 3">
    <name type="scientific">Tunturiibacter gelidiferens</name>
    <dbReference type="NCBI Taxonomy" id="3069689"/>
    <lineage>
        <taxon>Bacteria</taxon>
        <taxon>Pseudomonadati</taxon>
        <taxon>Acidobacteriota</taxon>
        <taxon>Terriglobia</taxon>
        <taxon>Terriglobales</taxon>
        <taxon>Acidobacteriaceae</taxon>
        <taxon>Tunturiibacter</taxon>
    </lineage>
</organism>
<dbReference type="Proteomes" id="UP000535182">
    <property type="component" value="Unassembled WGS sequence"/>
</dbReference>
<comment type="caution">
    <text evidence="2">The sequence shown here is derived from an EMBL/GenBank/DDBJ whole genome shotgun (WGS) entry which is preliminary data.</text>
</comment>
<reference evidence="2 3" key="1">
    <citation type="submission" date="2020-08" db="EMBL/GenBank/DDBJ databases">
        <title>Genomic Encyclopedia of Type Strains, Phase IV (KMG-V): Genome sequencing to study the core and pangenomes of soil and plant-associated prokaryotes.</title>
        <authorList>
            <person name="Whitman W."/>
        </authorList>
    </citation>
    <scope>NUCLEOTIDE SEQUENCE [LARGE SCALE GENOMIC DNA]</scope>
    <source>
        <strain evidence="2 3">X5P2</strain>
    </source>
</reference>
<proteinExistence type="predicted"/>
<evidence type="ECO:0000313" key="3">
    <source>
        <dbReference type="Proteomes" id="UP000535182"/>
    </source>
</evidence>
<evidence type="ECO:0000256" key="1">
    <source>
        <dbReference type="SAM" id="MobiDB-lite"/>
    </source>
</evidence>
<accession>A0A9X0U6N3</accession>
<evidence type="ECO:0000313" key="2">
    <source>
        <dbReference type="EMBL" id="MBB5331761.1"/>
    </source>
</evidence>
<keyword evidence="3" id="KW-1185">Reference proteome</keyword>